<evidence type="ECO:0000256" key="5">
    <source>
        <dbReference type="ARBA" id="ARBA00023136"/>
    </source>
</evidence>
<dbReference type="EMBL" id="JBHTMU010000022">
    <property type="protein sequence ID" value="MFD1343306.1"/>
    <property type="molecule type" value="Genomic_DNA"/>
</dbReference>
<evidence type="ECO:0000256" key="1">
    <source>
        <dbReference type="ARBA" id="ARBA00022448"/>
    </source>
</evidence>
<keyword evidence="3 6" id="KW-0479">Metal-binding</keyword>
<feature type="binding site" evidence="6">
    <location>
        <position position="490"/>
    </location>
    <ligand>
        <name>Zn(2+)</name>
        <dbReference type="ChEBI" id="CHEBI:29105"/>
    </ligand>
</feature>
<reference evidence="8" key="1">
    <citation type="journal article" date="2019" name="Int. J. Syst. Evol. Microbiol.">
        <title>The Global Catalogue of Microorganisms (GCM) 10K type strain sequencing project: providing services to taxonomists for standard genome sequencing and annotation.</title>
        <authorList>
            <consortium name="The Broad Institute Genomics Platform"/>
            <consortium name="The Broad Institute Genome Sequencing Center for Infectious Disease"/>
            <person name="Wu L."/>
            <person name="Ma J."/>
        </authorList>
    </citation>
    <scope>NUCLEOTIDE SEQUENCE [LARGE SCALE GENOMIC DNA]</scope>
    <source>
        <strain evidence="8">CCUG 62953</strain>
    </source>
</reference>
<dbReference type="InterPro" id="IPR018752">
    <property type="entry name" value="DabA"/>
</dbReference>
<proteinExistence type="inferred from homology"/>
<comment type="subcellular location">
    <subcellularLocation>
        <location evidence="6">Cell membrane</location>
        <topology evidence="6">Peripheral membrane protein</topology>
    </subcellularLocation>
</comment>
<organism evidence="7 8">
    <name type="scientific">Litorisediminicola beolgyonensis</name>
    <dbReference type="NCBI Taxonomy" id="1173614"/>
    <lineage>
        <taxon>Bacteria</taxon>
        <taxon>Pseudomonadati</taxon>
        <taxon>Pseudomonadota</taxon>
        <taxon>Alphaproteobacteria</taxon>
        <taxon>Rhodobacterales</taxon>
        <taxon>Paracoccaceae</taxon>
        <taxon>Litorisediminicola</taxon>
    </lineage>
</organism>
<comment type="function">
    <text evidence="6">Part of an energy-coupled inorganic carbon pump.</text>
</comment>
<evidence type="ECO:0000313" key="7">
    <source>
        <dbReference type="EMBL" id="MFD1343306.1"/>
    </source>
</evidence>
<dbReference type="Pfam" id="PF10070">
    <property type="entry name" value="DabA"/>
    <property type="match status" value="1"/>
</dbReference>
<keyword evidence="4 6" id="KW-0862">Zinc</keyword>
<evidence type="ECO:0000256" key="3">
    <source>
        <dbReference type="ARBA" id="ARBA00022723"/>
    </source>
</evidence>
<feature type="binding site" evidence="6">
    <location>
        <position position="332"/>
    </location>
    <ligand>
        <name>Zn(2+)</name>
        <dbReference type="ChEBI" id="CHEBI:29105"/>
    </ligand>
</feature>
<name>A0ABW3ZJS3_9RHOB</name>
<dbReference type="HAMAP" id="MF_01871">
    <property type="entry name" value="DabA"/>
    <property type="match status" value="1"/>
</dbReference>
<dbReference type="PANTHER" id="PTHR38344">
    <property type="entry name" value="UPF0753 PROTEIN AQ_863"/>
    <property type="match status" value="1"/>
</dbReference>
<evidence type="ECO:0000256" key="4">
    <source>
        <dbReference type="ARBA" id="ARBA00022833"/>
    </source>
</evidence>
<dbReference type="RefSeq" id="WP_386804152.1">
    <property type="nucleotide sequence ID" value="NZ_JBHTMU010000022.1"/>
</dbReference>
<comment type="subunit">
    <text evidence="6">Forms a complex with DabB.</text>
</comment>
<keyword evidence="1 6" id="KW-0813">Transport</keyword>
<feature type="binding site" evidence="6">
    <location>
        <position position="334"/>
    </location>
    <ligand>
        <name>Zn(2+)</name>
        <dbReference type="ChEBI" id="CHEBI:29105"/>
    </ligand>
</feature>
<comment type="cofactor">
    <cofactor evidence="6">
        <name>Zn(2+)</name>
        <dbReference type="ChEBI" id="CHEBI:29105"/>
    </cofactor>
</comment>
<dbReference type="PANTHER" id="PTHR38344:SF1">
    <property type="entry name" value="INORGANIC CARBON TRANSPORTER SUBUNIT DABA-RELATED"/>
    <property type="match status" value="1"/>
</dbReference>
<keyword evidence="2 6" id="KW-1003">Cell membrane</keyword>
<comment type="caution">
    <text evidence="7">The sequence shown here is derived from an EMBL/GenBank/DDBJ whole genome shotgun (WGS) entry which is preliminary data.</text>
</comment>
<feature type="binding site" evidence="6">
    <location>
        <position position="505"/>
    </location>
    <ligand>
        <name>Zn(2+)</name>
        <dbReference type="ChEBI" id="CHEBI:29105"/>
    </ligand>
</feature>
<keyword evidence="5 6" id="KW-0472">Membrane</keyword>
<protein>
    <recommendedName>
        <fullName evidence="6">Probable inorganic carbon transporter subunit DabA</fullName>
    </recommendedName>
</protein>
<evidence type="ECO:0000313" key="8">
    <source>
        <dbReference type="Proteomes" id="UP001597135"/>
    </source>
</evidence>
<accession>A0ABW3ZJS3</accession>
<evidence type="ECO:0000256" key="2">
    <source>
        <dbReference type="ARBA" id="ARBA00022475"/>
    </source>
</evidence>
<keyword evidence="8" id="KW-1185">Reference proteome</keyword>
<comment type="similarity">
    <text evidence="6">Belongs to the inorganic carbon transporter (TC 9.A.2) DabA family.</text>
</comment>
<dbReference type="Proteomes" id="UP001597135">
    <property type="component" value="Unassembled WGS sequence"/>
</dbReference>
<evidence type="ECO:0000256" key="6">
    <source>
        <dbReference type="HAMAP-Rule" id="MF_01871"/>
    </source>
</evidence>
<gene>
    <name evidence="6" type="primary">dabA</name>
    <name evidence="7" type="ORF">ACFQ4E_12835</name>
</gene>
<sequence>MFMKHSQIAPARISGLLDAAEAAARAIPPAFPLEATVAVNPFLGQTGEDLATAGARLARVTGVSLTRARKTYTDQIAAREITEDDLAAALFASASPLKPRDLELLMAKAHAPSPARPALPTVADLAAEETGIDWPSVIERTVGLWAAGYFDKGQALWSPAPGQPAYTAWQAWAGRDLTPEIAGLPGFCNHAATAPDTPERAILRASEALGITEDAAETAYQRLLMDIGGWAQHARWLLWQAELAGDSDRTLADLLAIRLVWEEALLTAFPAVAARWKDTVAAHEAPVAADADQVLDAILQDSAERAHQRGLKAALLGGNPSEARPALQAAFCIDVRSEVFRRALEAQNAGIETIGFAGFFGLPLAHTAHGSDVVEAHLPVLLSPGLHSTSHAPKAEEHDARISARAARAWGRFKQAAVSSFAFVEAAGPFYGAKLLKDALGASDAKRKPDPAPQVLGGLDAAAKADTAAKVLRAMSLTGTFGKTVLLVGHGAHVTNNPHASAYHCGACGGHTGEVSARLLAQLLNDPEAREGLLERSITVPEDTVFLAGLHDTTTDAVTVYKDGATADLAQIERWLDGAGRQARAERSLRLSGATPETVAERARNWAEVRPEWGLAGCASFIAAPRSVTARTDLSGRAFLHSYDWQADDGFATLELILTAPVVVASWISLQYYGSTVAPEAFGGGNKLIHNVVGGIGVVEGNGGRLRPGLPSQAVETGDGPAHEPLRLSVMIEAPEEAISDVLDRHDAVRALFDNGWLHLFTLKDGRVASRYRPGLGWATTASPEQARAA</sequence>